<keyword evidence="2" id="KW-1185">Reference proteome</keyword>
<dbReference type="EMBL" id="PVWK01000151">
    <property type="protein sequence ID" value="PSB24194.1"/>
    <property type="molecule type" value="Genomic_DNA"/>
</dbReference>
<sequence length="193" mass="21048">MANEMDTMIAAANKYRGNEAMGFRGAEAAAQQPREVGDTETRAPFILGPVTFELHDLRVRGLGTVPAAPTNSPFIISEDEEYELSVNVEFNKTPLTELLMCLGTRIIIDYGLEGMGRKAAEVDVQATLVTQKGIFSYSLVHRGVARRDGLTPGLYEIGAVATIGPVENKCSTRIWGHGYIKEVLLEVYPSGQE</sequence>
<comment type="caution">
    <text evidence="1">The sequence shown here is derived from an EMBL/GenBank/DDBJ whole genome shotgun (WGS) entry which is preliminary data.</text>
</comment>
<reference evidence="2" key="1">
    <citation type="submission" date="2018-02" db="EMBL/GenBank/DDBJ databases">
        <authorList>
            <person name="Moore K."/>
            <person name="Momper L."/>
        </authorList>
    </citation>
    <scope>NUCLEOTIDE SEQUENCE [LARGE SCALE GENOMIC DNA]</scope>
    <source>
        <strain evidence="2">ULC18</strain>
    </source>
</reference>
<dbReference type="AlphaFoldDB" id="A0A2T1DUY8"/>
<name>A0A2T1DUY8_9CYAN</name>
<gene>
    <name evidence="1" type="ORF">C7B82_27910</name>
</gene>
<protein>
    <submittedName>
        <fullName evidence="1">Uncharacterized protein</fullName>
    </submittedName>
</protein>
<evidence type="ECO:0000313" key="2">
    <source>
        <dbReference type="Proteomes" id="UP000239576"/>
    </source>
</evidence>
<proteinExistence type="predicted"/>
<accession>A0A2T1DUY8</accession>
<reference evidence="1 2" key="2">
    <citation type="submission" date="2018-03" db="EMBL/GenBank/DDBJ databases">
        <title>The ancient ancestry and fast evolution of plastids.</title>
        <authorList>
            <person name="Moore K.R."/>
            <person name="Magnabosco C."/>
            <person name="Momper L."/>
            <person name="Gold D.A."/>
            <person name="Bosak T."/>
            <person name="Fournier G.P."/>
        </authorList>
    </citation>
    <scope>NUCLEOTIDE SEQUENCE [LARGE SCALE GENOMIC DNA]</scope>
    <source>
        <strain evidence="1 2">ULC18</strain>
    </source>
</reference>
<dbReference type="Proteomes" id="UP000239576">
    <property type="component" value="Unassembled WGS sequence"/>
</dbReference>
<organism evidence="1 2">
    <name type="scientific">Stenomitos frigidus ULC18</name>
    <dbReference type="NCBI Taxonomy" id="2107698"/>
    <lineage>
        <taxon>Bacteria</taxon>
        <taxon>Bacillati</taxon>
        <taxon>Cyanobacteriota</taxon>
        <taxon>Cyanophyceae</taxon>
        <taxon>Leptolyngbyales</taxon>
        <taxon>Leptolyngbyaceae</taxon>
        <taxon>Stenomitos</taxon>
    </lineage>
</organism>
<evidence type="ECO:0000313" key="1">
    <source>
        <dbReference type="EMBL" id="PSB24194.1"/>
    </source>
</evidence>
<dbReference type="RefSeq" id="WP_106260264.1">
    <property type="nucleotide sequence ID" value="NZ_CAWNSW010000069.1"/>
</dbReference>
<dbReference type="OrthoDB" id="530764at2"/>